<dbReference type="Proteomes" id="UP000199220">
    <property type="component" value="Unassembled WGS sequence"/>
</dbReference>
<dbReference type="InterPro" id="IPR016032">
    <property type="entry name" value="Sig_transdc_resp-reg_C-effctor"/>
</dbReference>
<dbReference type="SMART" id="SM00421">
    <property type="entry name" value="HTH_LUXR"/>
    <property type="match status" value="1"/>
</dbReference>
<dbReference type="OrthoDB" id="3178268at2"/>
<evidence type="ECO:0000313" key="3">
    <source>
        <dbReference type="Proteomes" id="UP000199220"/>
    </source>
</evidence>
<dbReference type="STRING" id="648782.SAMN04488554_3129"/>
<dbReference type="SUPFAM" id="SSF46894">
    <property type="entry name" value="C-terminal effector domain of the bipartite response regulators"/>
    <property type="match status" value="1"/>
</dbReference>
<dbReference type="EMBL" id="FNTX01000002">
    <property type="protein sequence ID" value="SEE83821.1"/>
    <property type="molecule type" value="Genomic_DNA"/>
</dbReference>
<reference evidence="3" key="1">
    <citation type="submission" date="2016-10" db="EMBL/GenBank/DDBJ databases">
        <authorList>
            <person name="Varghese N."/>
            <person name="Submissions S."/>
        </authorList>
    </citation>
    <scope>NUCLEOTIDE SEQUENCE [LARGE SCALE GENOMIC DNA]</scope>
    <source>
        <strain evidence="3">DSM 21368</strain>
    </source>
</reference>
<evidence type="ECO:0000313" key="2">
    <source>
        <dbReference type="EMBL" id="SEE83821.1"/>
    </source>
</evidence>
<dbReference type="GO" id="GO:0003677">
    <property type="term" value="F:DNA binding"/>
    <property type="evidence" value="ECO:0007669"/>
    <property type="project" value="InterPro"/>
</dbReference>
<dbReference type="Pfam" id="PF00196">
    <property type="entry name" value="GerE"/>
    <property type="match status" value="1"/>
</dbReference>
<dbReference type="AlphaFoldDB" id="A0A1H5M578"/>
<feature type="domain" description="HTH luxR-type" evidence="1">
    <location>
        <begin position="740"/>
        <end position="805"/>
    </location>
</feature>
<protein>
    <submittedName>
        <fullName evidence="2">Regulatory protein, luxR family</fullName>
    </submittedName>
</protein>
<dbReference type="RefSeq" id="WP_089773971.1">
    <property type="nucleotide sequence ID" value="NZ_FNTX01000002.1"/>
</dbReference>
<dbReference type="Gene3D" id="1.10.10.10">
    <property type="entry name" value="Winged helix-like DNA-binding domain superfamily/Winged helix DNA-binding domain"/>
    <property type="match status" value="1"/>
</dbReference>
<accession>A0A1H5M578</accession>
<dbReference type="InterPro" id="IPR000792">
    <property type="entry name" value="Tscrpt_reg_LuxR_C"/>
</dbReference>
<dbReference type="InterPro" id="IPR011990">
    <property type="entry name" value="TPR-like_helical_dom_sf"/>
</dbReference>
<sequence>MRQAVAPRHALERVLPGPDLAHLAPGELALLSGPFGSGKSTYVSQWLAASEHRFLWWTPSRALPNAADARELAPDVLVLRLSDADERDAQFVLDCRRLWPDARMVVLSPYGWPNVLHDSDLRVEVAVTARGLCFTPEQTAAWALECGVPITDAQAEEIVVESGGYAIAVGAVIQETVEADGFDESVCARGCDRGVAELATAASAGIVPWALWELFLMSADAGELTVGAMEELWSTALHGPEGLRAMRNAGFIGEQGRAGYLGLPGAIREACRRRISTDLPQARRAEVGVALADSFAAAGRLDDALAVLRSPELAEVRLDFTARHWARLHELPAGQVRAQLTHAGPNPDPRLLVAHARAICDVLQRDHPGHLTRLDRERATLLLDQAGRRIDQLDDTARAVLASLMTDERGRRRINEAGEDAVAGGDVSWLVRPALAIQNGVVALGDGRSGAAGDYFAAAAHEAQSSGLPRLAGMADDLRVLVERLQDDPLPVHRAAALPSSSASGGSQVARLIRLISAVETLDVPVLQEVLVRPGDVPIPDEPVVLHVMQIYVQVLALMVVGSSRTTLAHLDVASSAVTVELSTFESAILTLTRATALAHAGETSAAWTLLAETFPNPASHGDVELLRTQILIAQGRDDEALRRLDDAVHRSGGQLGRKGAWAHMLRSVAYRHLGDHEESNRSLTVAIMAAARSHLLFPFARMGRSELTAVVAQAQRLDLDASSRALVEQLTAAHDALRRTRGLVPLSEREAVLLRALVGIDSVRRLGRELHVSPNTVKTQLRNLYRKLEVSSRAEALRVGRLMRLIPPEGDDAVVAGNERLGPL</sequence>
<evidence type="ECO:0000259" key="1">
    <source>
        <dbReference type="PROSITE" id="PS50043"/>
    </source>
</evidence>
<gene>
    <name evidence="2" type="ORF">SAMN04488554_3129</name>
</gene>
<dbReference type="SUPFAM" id="SSF48452">
    <property type="entry name" value="TPR-like"/>
    <property type="match status" value="1"/>
</dbReference>
<keyword evidence="3" id="KW-1185">Reference proteome</keyword>
<dbReference type="InterPro" id="IPR036388">
    <property type="entry name" value="WH-like_DNA-bd_sf"/>
</dbReference>
<proteinExistence type="predicted"/>
<name>A0A1H5M578_9MICO</name>
<dbReference type="CDD" id="cd06170">
    <property type="entry name" value="LuxR_C_like"/>
    <property type="match status" value="1"/>
</dbReference>
<organism evidence="2 3">
    <name type="scientific">Ruania alba</name>
    <dbReference type="NCBI Taxonomy" id="648782"/>
    <lineage>
        <taxon>Bacteria</taxon>
        <taxon>Bacillati</taxon>
        <taxon>Actinomycetota</taxon>
        <taxon>Actinomycetes</taxon>
        <taxon>Micrococcales</taxon>
        <taxon>Ruaniaceae</taxon>
        <taxon>Ruania</taxon>
    </lineage>
</organism>
<dbReference type="PROSITE" id="PS50043">
    <property type="entry name" value="HTH_LUXR_2"/>
    <property type="match status" value="1"/>
</dbReference>
<dbReference type="GO" id="GO:0006355">
    <property type="term" value="P:regulation of DNA-templated transcription"/>
    <property type="evidence" value="ECO:0007669"/>
    <property type="project" value="InterPro"/>
</dbReference>